<dbReference type="GO" id="GO:0047355">
    <property type="term" value="F:CDP-glycerol glycerophosphotransferase activity"/>
    <property type="evidence" value="ECO:0007669"/>
    <property type="project" value="InterPro"/>
</dbReference>
<dbReference type="Gene3D" id="3.40.50.12580">
    <property type="match status" value="1"/>
</dbReference>
<evidence type="ECO:0000313" key="2">
    <source>
        <dbReference type="EMBL" id="CAB4331983.1"/>
    </source>
</evidence>
<dbReference type="EMBL" id="CAESAJ010000014">
    <property type="protein sequence ID" value="CAB4331983.1"/>
    <property type="molecule type" value="Genomic_DNA"/>
</dbReference>
<dbReference type="InterPro" id="IPR007554">
    <property type="entry name" value="Glycerophosphate_synth"/>
</dbReference>
<protein>
    <submittedName>
        <fullName evidence="2">Unannotated protein</fullName>
    </submittedName>
</protein>
<dbReference type="GO" id="GO:0016020">
    <property type="term" value="C:membrane"/>
    <property type="evidence" value="ECO:0007669"/>
    <property type="project" value="InterPro"/>
</dbReference>
<dbReference type="Pfam" id="PF04464">
    <property type="entry name" value="Glyphos_transf"/>
    <property type="match status" value="1"/>
</dbReference>
<dbReference type="InterPro" id="IPR043148">
    <property type="entry name" value="TagF_C"/>
</dbReference>
<organism evidence="2">
    <name type="scientific">freshwater metagenome</name>
    <dbReference type="NCBI Taxonomy" id="449393"/>
    <lineage>
        <taxon>unclassified sequences</taxon>
        <taxon>metagenomes</taxon>
        <taxon>ecological metagenomes</taxon>
    </lineage>
</organism>
<reference evidence="2" key="1">
    <citation type="submission" date="2020-05" db="EMBL/GenBank/DDBJ databases">
        <authorList>
            <person name="Chiriac C."/>
            <person name="Salcher M."/>
            <person name="Ghai R."/>
            <person name="Kavagutti S V."/>
        </authorList>
    </citation>
    <scope>NUCLEOTIDE SEQUENCE</scope>
</reference>
<evidence type="ECO:0000256" key="1">
    <source>
        <dbReference type="SAM" id="MobiDB-lite"/>
    </source>
</evidence>
<gene>
    <name evidence="2" type="ORF">UFOPK3770_00261</name>
</gene>
<sequence>MEFFCSISTVTCELCNSNSESHGKVTGPYAVRIVTQLAGEQILGVPVLALKPPRSSPKDTIRWAVAWVLDILHIKTRYWGVAHGFDRKRGLGVDVAVYFADAPPKMYQLSQWLPVFQNHPDNLSFGLVLRSYQTYELLKDTTTLPIVHVPTFADLMALYRVSNFKAVVYVNNAMGNFQSLTVPELAHVHINHGESDKICMVSNQVKAYDRVFVAGEAAVQRHRAALSEFNEQLLVRVGRPQLDENPAASIPLSSRRTIVYAPTWSGEDESNNYTSMETMGSHIIDAALAQENVRVIYKPHPRILDAIDPRVSAHHETILKAMKSAANSHPDAGHEVRLGGDILAIFPHTDLLISDVSSVGLDFLYLRPESPIILTDRRNNIANLNIEAPISMATEVLTSGNIHDAPSIIKGVLSHDKHRSDRGILREFYFDNVKTGESSLRFFAAMNKAISEHSTDMNRARELASRGTGPQLSKTQGNEEVRN</sequence>
<proteinExistence type="predicted"/>
<accession>A0A6J5YW55</accession>
<feature type="region of interest" description="Disordered" evidence="1">
    <location>
        <begin position="456"/>
        <end position="483"/>
    </location>
</feature>
<dbReference type="AlphaFoldDB" id="A0A6J5YW55"/>
<name>A0A6J5YW55_9ZZZZ</name>